<reference evidence="1 2" key="1">
    <citation type="journal article" date="2012" name="New Phytol.">
        <title>Insight into trade-off between wood decay and parasitism from the genome of a fungal forest pathogen.</title>
        <authorList>
            <person name="Olson A."/>
            <person name="Aerts A."/>
            <person name="Asiegbu F."/>
            <person name="Belbahri L."/>
            <person name="Bouzid O."/>
            <person name="Broberg A."/>
            <person name="Canback B."/>
            <person name="Coutinho P.M."/>
            <person name="Cullen D."/>
            <person name="Dalman K."/>
            <person name="Deflorio G."/>
            <person name="van Diepen L.T."/>
            <person name="Dunand C."/>
            <person name="Duplessis S."/>
            <person name="Durling M."/>
            <person name="Gonthier P."/>
            <person name="Grimwood J."/>
            <person name="Fossdal C.G."/>
            <person name="Hansson D."/>
            <person name="Henrissat B."/>
            <person name="Hietala A."/>
            <person name="Himmelstrand K."/>
            <person name="Hoffmeister D."/>
            <person name="Hogberg N."/>
            <person name="James T.Y."/>
            <person name="Karlsson M."/>
            <person name="Kohler A."/>
            <person name="Kues U."/>
            <person name="Lee Y.H."/>
            <person name="Lin Y.C."/>
            <person name="Lind M."/>
            <person name="Lindquist E."/>
            <person name="Lombard V."/>
            <person name="Lucas S."/>
            <person name="Lunden K."/>
            <person name="Morin E."/>
            <person name="Murat C."/>
            <person name="Park J."/>
            <person name="Raffaello T."/>
            <person name="Rouze P."/>
            <person name="Salamov A."/>
            <person name="Schmutz J."/>
            <person name="Solheim H."/>
            <person name="Stahlberg J."/>
            <person name="Velez H."/>
            <person name="de Vries R.P."/>
            <person name="Wiebenga A."/>
            <person name="Woodward S."/>
            <person name="Yakovlev I."/>
            <person name="Garbelotto M."/>
            <person name="Martin F."/>
            <person name="Grigoriev I.V."/>
            <person name="Stenlid J."/>
        </authorList>
    </citation>
    <scope>NUCLEOTIDE SEQUENCE [LARGE SCALE GENOMIC DNA]</scope>
    <source>
        <strain evidence="1 2">TC 32-1</strain>
    </source>
</reference>
<protein>
    <submittedName>
        <fullName evidence="1">Uncharacterized protein</fullName>
    </submittedName>
</protein>
<proteinExistence type="predicted"/>
<dbReference type="Proteomes" id="UP000030671">
    <property type="component" value="Unassembled WGS sequence"/>
</dbReference>
<keyword evidence="2" id="KW-1185">Reference proteome</keyword>
<organism evidence="1 2">
    <name type="scientific">Heterobasidion irregulare (strain TC 32-1)</name>
    <dbReference type="NCBI Taxonomy" id="747525"/>
    <lineage>
        <taxon>Eukaryota</taxon>
        <taxon>Fungi</taxon>
        <taxon>Dikarya</taxon>
        <taxon>Basidiomycota</taxon>
        <taxon>Agaricomycotina</taxon>
        <taxon>Agaricomycetes</taxon>
        <taxon>Russulales</taxon>
        <taxon>Bondarzewiaceae</taxon>
        <taxon>Heterobasidion</taxon>
        <taxon>Heterobasidion annosum species complex</taxon>
    </lineage>
</organism>
<evidence type="ECO:0000313" key="2">
    <source>
        <dbReference type="Proteomes" id="UP000030671"/>
    </source>
</evidence>
<sequence>QVNLLHTRIETLEREVEENQRDLVYRSQCSMLRVMNARQANDGPLRAIPPRPGCPPYQEGDFPPTFVAFCNLPAPSLDRLLSAFRLPVEGTDEEKQTKLAPLLGRIF</sequence>
<dbReference type="GeneID" id="20671471"/>
<evidence type="ECO:0000313" key="1">
    <source>
        <dbReference type="EMBL" id="ETW76559.1"/>
    </source>
</evidence>
<dbReference type="HOGENOM" id="CLU_2216120_0_0_1"/>
<dbReference type="KEGG" id="hir:HETIRDRAFT_329115"/>
<gene>
    <name evidence="1" type="ORF">HETIRDRAFT_329115</name>
</gene>
<dbReference type="RefSeq" id="XP_009551448.1">
    <property type="nucleotide sequence ID" value="XM_009553153.1"/>
</dbReference>
<feature type="non-terminal residue" evidence="1">
    <location>
        <position position="1"/>
    </location>
</feature>
<dbReference type="EMBL" id="KI925464">
    <property type="protein sequence ID" value="ETW76559.1"/>
    <property type="molecule type" value="Genomic_DNA"/>
</dbReference>
<name>W4JSX5_HETIT</name>
<accession>W4JSX5</accession>
<dbReference type="InParanoid" id="W4JSX5"/>
<dbReference type="AlphaFoldDB" id="W4JSX5"/>